<dbReference type="PANTHER" id="PTHR11717">
    <property type="entry name" value="LOW MOLECULAR WEIGHT PROTEIN TYROSINE PHOSPHATASE"/>
    <property type="match status" value="1"/>
</dbReference>
<protein>
    <recommendedName>
        <fullName evidence="2">protein-tyrosine-phosphatase</fullName>
        <ecNumber evidence="2">3.1.3.48</ecNumber>
    </recommendedName>
</protein>
<dbReference type="Pfam" id="PF01451">
    <property type="entry name" value="LMWPc"/>
    <property type="match status" value="1"/>
</dbReference>
<sequence length="152" mass="16441">MNVVFVCTGNICRSPIAEKMLAAEVEAVGLADRVRVTSAGTGHWHIGQPMDERAAEVLTEHGFDAAHQARQVDSEMLAADLLVALDAGHLRSLQRSVPDPKRVRLLRSFDPDAAEGAEVPDPYYGGPDGFTEVYEMIAAALPGLVEYVKRQA</sequence>
<evidence type="ECO:0000259" key="5">
    <source>
        <dbReference type="SMART" id="SM00226"/>
    </source>
</evidence>
<dbReference type="SUPFAM" id="SSF52788">
    <property type="entry name" value="Phosphotyrosine protein phosphatases I"/>
    <property type="match status" value="1"/>
</dbReference>
<evidence type="ECO:0000256" key="3">
    <source>
        <dbReference type="ARBA" id="ARBA00022801"/>
    </source>
</evidence>
<dbReference type="PANTHER" id="PTHR11717:SF7">
    <property type="entry name" value="LOW MOLECULAR WEIGHT PHOSPHOTYROSINE PROTEIN PHOSPHATASE"/>
    <property type="match status" value="1"/>
</dbReference>
<dbReference type="InterPro" id="IPR050438">
    <property type="entry name" value="LMW_PTPase"/>
</dbReference>
<reference evidence="7" key="1">
    <citation type="journal article" date="2019" name="Int. J. Syst. Evol. Microbiol.">
        <title>The Global Catalogue of Microorganisms (GCM) 10K type strain sequencing project: providing services to taxonomists for standard genome sequencing and annotation.</title>
        <authorList>
            <consortium name="The Broad Institute Genomics Platform"/>
            <consortium name="The Broad Institute Genome Sequencing Center for Infectious Disease"/>
            <person name="Wu L."/>
            <person name="Ma J."/>
        </authorList>
    </citation>
    <scope>NUCLEOTIDE SEQUENCE [LARGE SCALE GENOMIC DNA]</scope>
    <source>
        <strain evidence="7">JCM 11896</strain>
    </source>
</reference>
<evidence type="ECO:0000256" key="4">
    <source>
        <dbReference type="ARBA" id="ARBA00022912"/>
    </source>
</evidence>
<feature type="domain" description="Phosphotyrosine protein phosphatase I" evidence="5">
    <location>
        <begin position="1"/>
        <end position="147"/>
    </location>
</feature>
<keyword evidence="4" id="KW-0904">Protein phosphatase</keyword>
<evidence type="ECO:0000256" key="1">
    <source>
        <dbReference type="ARBA" id="ARBA00011063"/>
    </source>
</evidence>
<organism evidence="6 7">
    <name type="scientific">Pseudonocardia kongjuensis</name>
    <dbReference type="NCBI Taxonomy" id="102227"/>
    <lineage>
        <taxon>Bacteria</taxon>
        <taxon>Bacillati</taxon>
        <taxon>Actinomycetota</taxon>
        <taxon>Actinomycetes</taxon>
        <taxon>Pseudonocardiales</taxon>
        <taxon>Pseudonocardiaceae</taxon>
        <taxon>Pseudonocardia</taxon>
    </lineage>
</organism>
<dbReference type="EC" id="3.1.3.48" evidence="2"/>
<dbReference type="SMART" id="SM00226">
    <property type="entry name" value="LMWPc"/>
    <property type="match status" value="1"/>
</dbReference>
<evidence type="ECO:0000313" key="7">
    <source>
        <dbReference type="Proteomes" id="UP001501414"/>
    </source>
</evidence>
<keyword evidence="3" id="KW-0378">Hydrolase</keyword>
<dbReference type="Proteomes" id="UP001501414">
    <property type="component" value="Unassembled WGS sequence"/>
</dbReference>
<proteinExistence type="inferred from homology"/>
<gene>
    <name evidence="6" type="ORF">GCM10009613_12030</name>
</gene>
<comment type="caution">
    <text evidence="6">The sequence shown here is derived from an EMBL/GenBank/DDBJ whole genome shotgun (WGS) entry which is preliminary data.</text>
</comment>
<dbReference type="CDD" id="cd16343">
    <property type="entry name" value="LMWPTP"/>
    <property type="match status" value="1"/>
</dbReference>
<keyword evidence="7" id="KW-1185">Reference proteome</keyword>
<dbReference type="InterPro" id="IPR036196">
    <property type="entry name" value="Ptyr_pPase_sf"/>
</dbReference>
<dbReference type="PRINTS" id="PR00719">
    <property type="entry name" value="LMWPTPASE"/>
</dbReference>
<dbReference type="InterPro" id="IPR017867">
    <property type="entry name" value="Tyr_phospatase_low_mol_wt"/>
</dbReference>
<evidence type="ECO:0000313" key="6">
    <source>
        <dbReference type="EMBL" id="GAA1383094.1"/>
    </source>
</evidence>
<name>A0ABP4I6T7_9PSEU</name>
<accession>A0ABP4I6T7</accession>
<dbReference type="Gene3D" id="3.40.50.2300">
    <property type="match status" value="1"/>
</dbReference>
<evidence type="ECO:0000256" key="2">
    <source>
        <dbReference type="ARBA" id="ARBA00013064"/>
    </source>
</evidence>
<dbReference type="InterPro" id="IPR023485">
    <property type="entry name" value="Ptyr_pPase"/>
</dbReference>
<dbReference type="EMBL" id="BAAAJK010000004">
    <property type="protein sequence ID" value="GAA1383094.1"/>
    <property type="molecule type" value="Genomic_DNA"/>
</dbReference>
<comment type="similarity">
    <text evidence="1">Belongs to the low molecular weight phosphotyrosine protein phosphatase family.</text>
</comment>